<evidence type="ECO:0000256" key="2">
    <source>
        <dbReference type="ARBA" id="ARBA00005882"/>
    </source>
</evidence>
<name>A0A103XKJ7_CYNCS</name>
<keyword evidence="12" id="KW-0687">Ribonucleoprotein</keyword>
<dbReference type="FunFam" id="3.30.160.190:FF:000002">
    <property type="entry name" value="NADH dehydrogenase [ubiquinone] iron-sulfur protein 4"/>
    <property type="match status" value="1"/>
</dbReference>
<dbReference type="Gene3D" id="3.30.1390.10">
    <property type="match status" value="1"/>
</dbReference>
<dbReference type="STRING" id="59895.A0A103XKJ7"/>
<sequence>MASSLHRLGSHSSNADRFVFRQLISRFSTNALSDEYKAGEKRTVCSIPDENIRWRAGRTASRSLCTATGTQTQKLERIADEILSLTKLERNDYAVLLRYKMGFNNYGPAVTGIGSASSGPAAAGPGSDAKADEKVVFDVKLEKYDAASKIKIIKEVRAFTDLGLKEAKDLVEKVPVVVKKGITKEDAESIMAKLKDLVFNHQRLASDFRTSAAIRMHLLLGKKMASSLRRLGSHSSNAHGFVFPQLISRFSTDALSVEYKAGEIGTVSGIPDEHLRRRVLIYSPARTASQQGSGKVGRWKINFLSTQKWENPLMGWTSTGDPYANVGDSALSFESEADARGFAERHGWDYTVKKHQTPLLKVKAYSDNFKWKGLPKTAEN</sequence>
<dbReference type="Proteomes" id="UP000243975">
    <property type="component" value="Unassembled WGS sequence"/>
</dbReference>
<dbReference type="Gramene" id="KVH92447">
    <property type="protein sequence ID" value="KVH92447"/>
    <property type="gene ID" value="Ccrd_005511"/>
</dbReference>
<dbReference type="AlphaFoldDB" id="A0A103XKJ7"/>
<evidence type="ECO:0000256" key="7">
    <source>
        <dbReference type="ARBA" id="ARBA00022946"/>
    </source>
</evidence>
<reference evidence="16 17" key="1">
    <citation type="journal article" date="2016" name="Sci. Rep.">
        <title>The genome sequence of the outbreeding globe artichoke constructed de novo incorporating a phase-aware low-pass sequencing strategy of F1 progeny.</title>
        <authorList>
            <person name="Scaglione D."/>
            <person name="Reyes-Chin-Wo S."/>
            <person name="Acquadro A."/>
            <person name="Froenicke L."/>
            <person name="Portis E."/>
            <person name="Beitel C."/>
            <person name="Tirone M."/>
            <person name="Mauro R."/>
            <person name="Lo Monaco A."/>
            <person name="Mauromicale G."/>
            <person name="Faccioli P."/>
            <person name="Cattivelli L."/>
            <person name="Rieseberg L."/>
            <person name="Michelmore R."/>
            <person name="Lanteri S."/>
        </authorList>
    </citation>
    <scope>NUCLEOTIDE SEQUENCE [LARGE SCALE GENOMIC DNA]</scope>
    <source>
        <strain evidence="16">2C</strain>
    </source>
</reference>
<evidence type="ECO:0000259" key="15">
    <source>
        <dbReference type="Pfam" id="PF00542"/>
    </source>
</evidence>
<dbReference type="InterPro" id="IPR014719">
    <property type="entry name" value="Ribosomal_bL12_C/ClpS-like"/>
</dbReference>
<evidence type="ECO:0000256" key="14">
    <source>
        <dbReference type="ARBA" id="ARBA00082754"/>
    </source>
</evidence>
<dbReference type="InterPro" id="IPR038532">
    <property type="entry name" value="NDUFS4-like_sf"/>
</dbReference>
<keyword evidence="6" id="KW-0999">Mitochondrion inner membrane</keyword>
<evidence type="ECO:0000256" key="10">
    <source>
        <dbReference type="ARBA" id="ARBA00023128"/>
    </source>
</evidence>
<keyword evidence="10" id="KW-0496">Mitochondrion</keyword>
<gene>
    <name evidence="16" type="ORF">Ccrd_005511</name>
</gene>
<dbReference type="CDD" id="cd00387">
    <property type="entry name" value="Ribosomal_L7_L12"/>
    <property type="match status" value="1"/>
</dbReference>
<protein>
    <recommendedName>
        <fullName evidence="13">Large ribosomal subunit protein bL12c</fullName>
    </recommendedName>
    <alternativeName>
        <fullName evidence="14">CL12</fullName>
    </alternativeName>
</protein>
<evidence type="ECO:0000256" key="12">
    <source>
        <dbReference type="ARBA" id="ARBA00023274"/>
    </source>
</evidence>
<keyword evidence="7" id="KW-0809">Transit peptide</keyword>
<dbReference type="Pfam" id="PF04800">
    <property type="entry name" value="NDUS4"/>
    <property type="match status" value="1"/>
</dbReference>
<dbReference type="Pfam" id="PF00542">
    <property type="entry name" value="Ribosomal_L12"/>
    <property type="match status" value="1"/>
</dbReference>
<dbReference type="InterPro" id="IPR006885">
    <property type="entry name" value="NADH_UbQ_FeS_4_mit-like"/>
</dbReference>
<evidence type="ECO:0000313" key="16">
    <source>
        <dbReference type="EMBL" id="KVH92447.1"/>
    </source>
</evidence>
<keyword evidence="16" id="KW-0830">Ubiquinone</keyword>
<evidence type="ECO:0000256" key="11">
    <source>
        <dbReference type="ARBA" id="ARBA00023136"/>
    </source>
</evidence>
<dbReference type="PANTHER" id="PTHR45987">
    <property type="entry name" value="39S RIBOSOMAL PROTEIN L12"/>
    <property type="match status" value="1"/>
</dbReference>
<comment type="similarity">
    <text evidence="2">Belongs to the complex I NDUFS4 subunit family.</text>
</comment>
<organism evidence="16 17">
    <name type="scientific">Cynara cardunculus var. scolymus</name>
    <name type="common">Globe artichoke</name>
    <name type="synonym">Cynara scolymus</name>
    <dbReference type="NCBI Taxonomy" id="59895"/>
    <lineage>
        <taxon>Eukaryota</taxon>
        <taxon>Viridiplantae</taxon>
        <taxon>Streptophyta</taxon>
        <taxon>Embryophyta</taxon>
        <taxon>Tracheophyta</taxon>
        <taxon>Spermatophyta</taxon>
        <taxon>Magnoliopsida</taxon>
        <taxon>eudicotyledons</taxon>
        <taxon>Gunneridae</taxon>
        <taxon>Pentapetalae</taxon>
        <taxon>asterids</taxon>
        <taxon>campanulids</taxon>
        <taxon>Asterales</taxon>
        <taxon>Asteraceae</taxon>
        <taxon>Carduoideae</taxon>
        <taxon>Cardueae</taxon>
        <taxon>Carduinae</taxon>
        <taxon>Cynara</taxon>
    </lineage>
</organism>
<dbReference type="SUPFAM" id="SSF54736">
    <property type="entry name" value="ClpS-like"/>
    <property type="match status" value="1"/>
</dbReference>
<dbReference type="GO" id="GO:0005840">
    <property type="term" value="C:ribosome"/>
    <property type="evidence" value="ECO:0007669"/>
    <property type="project" value="UniProtKB-KW"/>
</dbReference>
<keyword evidence="9" id="KW-0249">Electron transport</keyword>
<evidence type="ECO:0000256" key="3">
    <source>
        <dbReference type="ARBA" id="ARBA00007197"/>
    </source>
</evidence>
<evidence type="ECO:0000256" key="13">
    <source>
        <dbReference type="ARBA" id="ARBA00072688"/>
    </source>
</evidence>
<comment type="similarity">
    <text evidence="3">Belongs to the bacterial ribosomal protein bL12 family.</text>
</comment>
<dbReference type="FunFam" id="3.30.1390.10:FF:000001">
    <property type="entry name" value="50S ribosomal protein L7/L12"/>
    <property type="match status" value="1"/>
</dbReference>
<proteinExistence type="inferred from homology"/>
<keyword evidence="4" id="KW-0813">Transport</keyword>
<evidence type="ECO:0000256" key="6">
    <source>
        <dbReference type="ARBA" id="ARBA00022792"/>
    </source>
</evidence>
<dbReference type="InterPro" id="IPR000206">
    <property type="entry name" value="Ribosomal_bL12"/>
</dbReference>
<dbReference type="GO" id="GO:0003729">
    <property type="term" value="F:mRNA binding"/>
    <property type="evidence" value="ECO:0007669"/>
    <property type="project" value="TreeGrafter"/>
</dbReference>
<comment type="subcellular location">
    <subcellularLocation>
        <location evidence="1">Mitochondrion inner membrane</location>
    </subcellularLocation>
</comment>
<evidence type="ECO:0000256" key="1">
    <source>
        <dbReference type="ARBA" id="ARBA00004273"/>
    </source>
</evidence>
<keyword evidence="17" id="KW-1185">Reference proteome</keyword>
<keyword evidence="8" id="KW-0689">Ribosomal protein</keyword>
<keyword evidence="11" id="KW-0472">Membrane</keyword>
<dbReference type="GO" id="GO:0022900">
    <property type="term" value="P:electron transport chain"/>
    <property type="evidence" value="ECO:0007669"/>
    <property type="project" value="InterPro"/>
</dbReference>
<evidence type="ECO:0000256" key="4">
    <source>
        <dbReference type="ARBA" id="ARBA00022448"/>
    </source>
</evidence>
<dbReference type="GO" id="GO:0005743">
    <property type="term" value="C:mitochondrial inner membrane"/>
    <property type="evidence" value="ECO:0007669"/>
    <property type="project" value="UniProtKB-SubCell"/>
</dbReference>
<dbReference type="GO" id="GO:0003735">
    <property type="term" value="F:structural constituent of ribosome"/>
    <property type="evidence" value="ECO:0007669"/>
    <property type="project" value="InterPro"/>
</dbReference>
<dbReference type="GO" id="GO:1990904">
    <property type="term" value="C:ribonucleoprotein complex"/>
    <property type="evidence" value="ECO:0007669"/>
    <property type="project" value="UniProtKB-KW"/>
</dbReference>
<dbReference type="Gene3D" id="3.30.160.190">
    <property type="entry name" value="atu1810 like domain"/>
    <property type="match status" value="1"/>
</dbReference>
<evidence type="ECO:0000256" key="9">
    <source>
        <dbReference type="ARBA" id="ARBA00022982"/>
    </source>
</evidence>
<comment type="caution">
    <text evidence="16">The sequence shown here is derived from an EMBL/GenBank/DDBJ whole genome shotgun (WGS) entry which is preliminary data.</text>
</comment>
<evidence type="ECO:0000313" key="17">
    <source>
        <dbReference type="Proteomes" id="UP000243975"/>
    </source>
</evidence>
<keyword evidence="5" id="KW-0679">Respiratory chain</keyword>
<feature type="domain" description="Large ribosomal subunit protein bL12 C-terminal" evidence="15">
    <location>
        <begin position="137"/>
        <end position="196"/>
    </location>
</feature>
<dbReference type="PANTHER" id="PTHR45987:SF11">
    <property type="entry name" value="OS07G0626100 PROTEIN"/>
    <property type="match status" value="1"/>
</dbReference>
<dbReference type="InterPro" id="IPR013823">
    <property type="entry name" value="Ribosomal_bL12_C"/>
</dbReference>
<evidence type="ECO:0000256" key="8">
    <source>
        <dbReference type="ARBA" id="ARBA00022980"/>
    </source>
</evidence>
<evidence type="ECO:0000256" key="5">
    <source>
        <dbReference type="ARBA" id="ARBA00022660"/>
    </source>
</evidence>
<accession>A0A103XKJ7</accession>
<dbReference type="EMBL" id="LEKV01004817">
    <property type="protein sequence ID" value="KVH92447.1"/>
    <property type="molecule type" value="Genomic_DNA"/>
</dbReference>
<dbReference type="GO" id="GO:0006412">
    <property type="term" value="P:translation"/>
    <property type="evidence" value="ECO:0007669"/>
    <property type="project" value="InterPro"/>
</dbReference>